<dbReference type="InParanoid" id="A0A165FR24"/>
<name>A0A165FR24_9BASI</name>
<feature type="region of interest" description="Disordered" evidence="1">
    <location>
        <begin position="121"/>
        <end position="219"/>
    </location>
</feature>
<keyword evidence="2" id="KW-0732">Signal</keyword>
<gene>
    <name evidence="3" type="ORF">CALCODRAFT_509048</name>
</gene>
<feature type="chain" id="PRO_5007857820" evidence="2">
    <location>
        <begin position="19"/>
        <end position="219"/>
    </location>
</feature>
<dbReference type="Proteomes" id="UP000076842">
    <property type="component" value="Unassembled WGS sequence"/>
</dbReference>
<protein>
    <submittedName>
        <fullName evidence="3">Uncharacterized protein</fullName>
    </submittedName>
</protein>
<dbReference type="AlphaFoldDB" id="A0A165FR24"/>
<proteinExistence type="predicted"/>
<sequence length="219" mass="24045">MRPLLAFTAALTLGLVAALPVSPTVPEHRDVLLNKIDARGLVDKRHKRKPPKIKVVGDTYQIEAEGTTYNIPVAVMDSVIDELEDHIQDDNLNSLPKNHESPRQFQGIERAAVQRAPFGEAMDEPEEDSGSDVGESDIDDVSESNSEDTNDVELDPSRFTVAEVDDLDDDFDDFADDGFIVAPPRPWVDRSVSNEAQELNAPKIPPTEASLSVSDQLSD</sequence>
<feature type="compositionally biased region" description="Acidic residues" evidence="1">
    <location>
        <begin position="121"/>
        <end position="154"/>
    </location>
</feature>
<feature type="compositionally biased region" description="Acidic residues" evidence="1">
    <location>
        <begin position="163"/>
        <end position="176"/>
    </location>
</feature>
<feature type="compositionally biased region" description="Polar residues" evidence="1">
    <location>
        <begin position="209"/>
        <end position="219"/>
    </location>
</feature>
<evidence type="ECO:0000313" key="3">
    <source>
        <dbReference type="EMBL" id="KZT57091.1"/>
    </source>
</evidence>
<reference evidence="3 4" key="1">
    <citation type="journal article" date="2016" name="Mol. Biol. Evol.">
        <title>Comparative Genomics of Early-Diverging Mushroom-Forming Fungi Provides Insights into the Origins of Lignocellulose Decay Capabilities.</title>
        <authorList>
            <person name="Nagy L.G."/>
            <person name="Riley R."/>
            <person name="Tritt A."/>
            <person name="Adam C."/>
            <person name="Daum C."/>
            <person name="Floudas D."/>
            <person name="Sun H."/>
            <person name="Yadav J.S."/>
            <person name="Pangilinan J."/>
            <person name="Larsson K.H."/>
            <person name="Matsuura K."/>
            <person name="Barry K."/>
            <person name="Labutti K."/>
            <person name="Kuo R."/>
            <person name="Ohm R.A."/>
            <person name="Bhattacharya S.S."/>
            <person name="Shirouzu T."/>
            <person name="Yoshinaga Y."/>
            <person name="Martin F.M."/>
            <person name="Grigoriev I.V."/>
            <person name="Hibbett D.S."/>
        </authorList>
    </citation>
    <scope>NUCLEOTIDE SEQUENCE [LARGE SCALE GENOMIC DNA]</scope>
    <source>
        <strain evidence="3 4">HHB12733</strain>
    </source>
</reference>
<evidence type="ECO:0000256" key="2">
    <source>
        <dbReference type="SAM" id="SignalP"/>
    </source>
</evidence>
<feature type="signal peptide" evidence="2">
    <location>
        <begin position="1"/>
        <end position="18"/>
    </location>
</feature>
<evidence type="ECO:0000313" key="4">
    <source>
        <dbReference type="Proteomes" id="UP000076842"/>
    </source>
</evidence>
<accession>A0A165FR24</accession>
<dbReference type="EMBL" id="KV423968">
    <property type="protein sequence ID" value="KZT57091.1"/>
    <property type="molecule type" value="Genomic_DNA"/>
</dbReference>
<organism evidence="3 4">
    <name type="scientific">Calocera cornea HHB12733</name>
    <dbReference type="NCBI Taxonomy" id="1353952"/>
    <lineage>
        <taxon>Eukaryota</taxon>
        <taxon>Fungi</taxon>
        <taxon>Dikarya</taxon>
        <taxon>Basidiomycota</taxon>
        <taxon>Agaricomycotina</taxon>
        <taxon>Dacrymycetes</taxon>
        <taxon>Dacrymycetales</taxon>
        <taxon>Dacrymycetaceae</taxon>
        <taxon>Calocera</taxon>
    </lineage>
</organism>
<keyword evidence="4" id="KW-1185">Reference proteome</keyword>
<evidence type="ECO:0000256" key="1">
    <source>
        <dbReference type="SAM" id="MobiDB-lite"/>
    </source>
</evidence>